<feature type="region of interest" description="Disordered" evidence="3">
    <location>
        <begin position="545"/>
        <end position="572"/>
    </location>
</feature>
<keyword evidence="1 2" id="KW-0727">SH2 domain</keyword>
<protein>
    <submittedName>
        <fullName evidence="5">DgyrCDS1361</fullName>
    </submittedName>
</protein>
<name>A0A7I8VA85_9ANNE</name>
<gene>
    <name evidence="5" type="ORF">DGYR_LOCUS1319</name>
</gene>
<dbReference type="Gene3D" id="2.30.29.30">
    <property type="entry name" value="Pleckstrin-homology domain (PH domain)/Phosphotyrosine-binding domain (PTB)"/>
    <property type="match status" value="1"/>
</dbReference>
<dbReference type="PROSITE" id="PS50001">
    <property type="entry name" value="SH2"/>
    <property type="match status" value="1"/>
</dbReference>
<dbReference type="GO" id="GO:0005925">
    <property type="term" value="C:focal adhesion"/>
    <property type="evidence" value="ECO:0007669"/>
    <property type="project" value="TreeGrafter"/>
</dbReference>
<dbReference type="InterPro" id="IPR051484">
    <property type="entry name" value="Tensin_PTEN_phosphatase"/>
</dbReference>
<feature type="region of interest" description="Disordered" evidence="3">
    <location>
        <begin position="296"/>
        <end position="328"/>
    </location>
</feature>
<dbReference type="InterPro" id="IPR000980">
    <property type="entry name" value="SH2"/>
</dbReference>
<feature type="region of interest" description="Disordered" evidence="3">
    <location>
        <begin position="61"/>
        <end position="170"/>
    </location>
</feature>
<evidence type="ECO:0000256" key="3">
    <source>
        <dbReference type="SAM" id="MobiDB-lite"/>
    </source>
</evidence>
<sequence>MPAALDDLLNELLGEKILHEATTRTTTPTRTTMSWTKTPTHGVTVTNRTFVPTSESETICTEDNTDGRHSHTVAERSWSQSAPNHTAESLSTKTMETYSDGATWGRKHVQSTTRKEKQTHFASNSSFQDERSALYNGLSTSASSARERFATSTSSRSREDSDSHKLSFDEDSFTHRKSTDSFSKLNDCLNSSFQETERRNPYNVQLSPTLAKDARISPILSKDYRTPSSRERVFSPNTTQNEYYHRKANASQTLSGGSYASSKLGFRVDYDNPYKPIDRGYQSDSETWIEQQRSRVVQRRQAKTPDIEVWSRETPKKRSSSVSESAEKSYWVSGLERPPFTTHQTNYTFSIKSSKPPVAVPPVRTPASREAVKRAMIRTRLETTPPPPPRPISPRHYTPPRRSPTPHSIVEEPVLAAEKKPFEEHFELEDEVIENEHISLVPIGVHPLEPDTNSMCTLVTPGGTLLRKAPSYPGSPMTPVSFLTTPRVLQQQSVTSPQVSTFKEEHHHTEQKTEQRVERINGIGETFSEPAAERPGELYSVPSNRHITADTSPRPVKAMATSSPIPVRRTPVTPIQNGNLLFEKNEASLNNSAPPVKRGGWDQVDRQTPVTEPLITPTNKQKAERGVTISDLNASFESTASGMESLPAKLVHDTSASWYKPHLSREEAIQTLKLAPPGSFIVRDSTSFAGAYGLAVKVAQLPPGVTPRPGADAQSELVRHFLIEPTKSGVRLKGCANEPVFPSLTALVHQHALTPLALPCKLLLPELETRPTLLDQGSACNVLYIASLNIESLTGAKAISKAVNQALNGSQPTTTAHLKITNGGVTLTDLERSVFFRRHIKPDQILFAGLDPEGRFWKGSNSTIFGIVARKDKMTNVCHILAQIDEAASSIVSSVCHLISN</sequence>
<feature type="compositionally biased region" description="Basic and acidic residues" evidence="3">
    <location>
        <begin position="65"/>
        <end position="74"/>
    </location>
</feature>
<evidence type="ECO:0000256" key="2">
    <source>
        <dbReference type="PROSITE-ProRule" id="PRU00191"/>
    </source>
</evidence>
<feature type="region of interest" description="Disordered" evidence="3">
    <location>
        <begin position="381"/>
        <end position="407"/>
    </location>
</feature>
<feature type="compositionally biased region" description="Basic and acidic residues" evidence="3">
    <location>
        <begin position="303"/>
        <end position="316"/>
    </location>
</feature>
<comment type="caution">
    <text evidence="5">The sequence shown here is derived from an EMBL/GenBank/DDBJ whole genome shotgun (WGS) entry which is preliminary data.</text>
</comment>
<dbReference type="CDD" id="cd01213">
    <property type="entry name" value="PTB_tensin"/>
    <property type="match status" value="1"/>
</dbReference>
<dbReference type="PANTHER" id="PTHR45734:SF10">
    <property type="entry name" value="BLISTERY, ISOFORM A"/>
    <property type="match status" value="1"/>
</dbReference>
<dbReference type="InterPro" id="IPR036860">
    <property type="entry name" value="SH2_dom_sf"/>
</dbReference>
<dbReference type="OrthoDB" id="6273691at2759"/>
<dbReference type="SUPFAM" id="SSF55550">
    <property type="entry name" value="SH2 domain"/>
    <property type="match status" value="1"/>
</dbReference>
<dbReference type="AlphaFoldDB" id="A0A7I8VA85"/>
<feature type="compositionally biased region" description="Basic and acidic residues" evidence="3">
    <location>
        <begin position="502"/>
        <end position="516"/>
    </location>
</feature>
<dbReference type="InterPro" id="IPR011993">
    <property type="entry name" value="PH-like_dom_sf"/>
</dbReference>
<evidence type="ECO:0000313" key="5">
    <source>
        <dbReference type="EMBL" id="CAD5112120.1"/>
    </source>
</evidence>
<evidence type="ECO:0000259" key="4">
    <source>
        <dbReference type="PROSITE" id="PS50001"/>
    </source>
</evidence>
<keyword evidence="6" id="KW-1185">Reference proteome</keyword>
<proteinExistence type="predicted"/>
<accession>A0A7I8VA85</accession>
<dbReference type="SMART" id="SM00252">
    <property type="entry name" value="SH2"/>
    <property type="match status" value="1"/>
</dbReference>
<organism evidence="5 6">
    <name type="scientific">Dimorphilus gyrociliatus</name>
    <dbReference type="NCBI Taxonomy" id="2664684"/>
    <lineage>
        <taxon>Eukaryota</taxon>
        <taxon>Metazoa</taxon>
        <taxon>Spiralia</taxon>
        <taxon>Lophotrochozoa</taxon>
        <taxon>Annelida</taxon>
        <taxon>Polychaeta</taxon>
        <taxon>Polychaeta incertae sedis</taxon>
        <taxon>Dinophilidae</taxon>
        <taxon>Dimorphilus</taxon>
    </lineage>
</organism>
<feature type="region of interest" description="Disordered" evidence="3">
    <location>
        <begin position="496"/>
        <end position="516"/>
    </location>
</feature>
<dbReference type="InterPro" id="IPR033929">
    <property type="entry name" value="Tensin_PTB"/>
</dbReference>
<dbReference type="Gene3D" id="3.30.505.10">
    <property type="entry name" value="SH2 domain"/>
    <property type="match status" value="1"/>
</dbReference>
<dbReference type="Pfam" id="PF00017">
    <property type="entry name" value="SH2"/>
    <property type="match status" value="1"/>
</dbReference>
<reference evidence="5 6" key="1">
    <citation type="submission" date="2020-08" db="EMBL/GenBank/DDBJ databases">
        <authorList>
            <person name="Hejnol A."/>
        </authorList>
    </citation>
    <scope>NUCLEOTIDE SEQUENCE [LARGE SCALE GENOMIC DNA]</scope>
</reference>
<feature type="domain" description="SH2" evidence="4">
    <location>
        <begin position="658"/>
        <end position="766"/>
    </location>
</feature>
<dbReference type="Pfam" id="PF08416">
    <property type="entry name" value="PTB"/>
    <property type="match status" value="1"/>
</dbReference>
<dbReference type="PANTHER" id="PTHR45734">
    <property type="entry name" value="TENSIN"/>
    <property type="match status" value="1"/>
</dbReference>
<dbReference type="Proteomes" id="UP000549394">
    <property type="component" value="Unassembled WGS sequence"/>
</dbReference>
<dbReference type="InterPro" id="IPR013625">
    <property type="entry name" value="PTB"/>
</dbReference>
<dbReference type="EMBL" id="CAJFCJ010000002">
    <property type="protein sequence ID" value="CAD5112120.1"/>
    <property type="molecule type" value="Genomic_DNA"/>
</dbReference>
<evidence type="ECO:0000256" key="1">
    <source>
        <dbReference type="ARBA" id="ARBA00022999"/>
    </source>
</evidence>
<evidence type="ECO:0000313" key="6">
    <source>
        <dbReference type="Proteomes" id="UP000549394"/>
    </source>
</evidence>
<dbReference type="SUPFAM" id="SSF50729">
    <property type="entry name" value="PH domain-like"/>
    <property type="match status" value="1"/>
</dbReference>
<feature type="compositionally biased region" description="Basic and acidic residues" evidence="3">
    <location>
        <begin position="156"/>
        <end position="170"/>
    </location>
</feature>
<feature type="compositionally biased region" description="Polar residues" evidence="3">
    <location>
        <begin position="77"/>
        <end position="97"/>
    </location>
</feature>